<dbReference type="InterPro" id="IPR021139">
    <property type="entry name" value="NYN"/>
</dbReference>
<protein>
    <recommendedName>
        <fullName evidence="1">NYN domain-containing protein</fullName>
    </recommendedName>
</protein>
<dbReference type="OrthoDB" id="1034210at2759"/>
<evidence type="ECO:0000313" key="2">
    <source>
        <dbReference type="EMBL" id="KFK22735.1"/>
    </source>
</evidence>
<feature type="domain" description="NYN" evidence="1">
    <location>
        <begin position="11"/>
        <end position="142"/>
    </location>
</feature>
<dbReference type="Gramene" id="KFK22735">
    <property type="protein sequence ID" value="KFK22735"/>
    <property type="gene ID" value="AALP_AAs62920U001300"/>
</dbReference>
<dbReference type="GO" id="GO:0004540">
    <property type="term" value="F:RNA nuclease activity"/>
    <property type="evidence" value="ECO:0007669"/>
    <property type="project" value="InterPro"/>
</dbReference>
<dbReference type="EMBL" id="KL986133">
    <property type="protein sequence ID" value="KFK22735.1"/>
    <property type="molecule type" value="Genomic_DNA"/>
</dbReference>
<accession>A0A087FYN3</accession>
<dbReference type="GO" id="GO:0010468">
    <property type="term" value="P:regulation of gene expression"/>
    <property type="evidence" value="ECO:0007669"/>
    <property type="project" value="InterPro"/>
</dbReference>
<reference evidence="3" key="1">
    <citation type="journal article" date="2015" name="Nat. Plants">
        <title>Genome expansion of Arabis alpina linked with retrotransposition and reduced symmetric DNA methylation.</title>
        <authorList>
            <person name="Willing E.M."/>
            <person name="Rawat V."/>
            <person name="Mandakova T."/>
            <person name="Maumus F."/>
            <person name="James G.V."/>
            <person name="Nordstroem K.J."/>
            <person name="Becker C."/>
            <person name="Warthmann N."/>
            <person name="Chica C."/>
            <person name="Szarzynska B."/>
            <person name="Zytnicki M."/>
            <person name="Albani M.C."/>
            <person name="Kiefer C."/>
            <person name="Bergonzi S."/>
            <person name="Castaings L."/>
            <person name="Mateos J.L."/>
            <person name="Berns M.C."/>
            <person name="Bujdoso N."/>
            <person name="Piofczyk T."/>
            <person name="de Lorenzo L."/>
            <person name="Barrero-Sicilia C."/>
            <person name="Mateos I."/>
            <person name="Piednoel M."/>
            <person name="Hagmann J."/>
            <person name="Chen-Min-Tao R."/>
            <person name="Iglesias-Fernandez R."/>
            <person name="Schuster S.C."/>
            <person name="Alonso-Blanco C."/>
            <person name="Roudier F."/>
            <person name="Carbonero P."/>
            <person name="Paz-Ares J."/>
            <person name="Davis S.J."/>
            <person name="Pecinka A."/>
            <person name="Quesneville H."/>
            <person name="Colot V."/>
            <person name="Lysak M.A."/>
            <person name="Weigel D."/>
            <person name="Coupland G."/>
            <person name="Schneeberger K."/>
        </authorList>
    </citation>
    <scope>NUCLEOTIDE SEQUENCE [LARGE SCALE GENOMIC DNA]</scope>
    <source>
        <strain evidence="3">cv. Pajares</strain>
    </source>
</reference>
<organism evidence="2 3">
    <name type="scientific">Arabis alpina</name>
    <name type="common">Alpine rock-cress</name>
    <dbReference type="NCBI Taxonomy" id="50452"/>
    <lineage>
        <taxon>Eukaryota</taxon>
        <taxon>Viridiplantae</taxon>
        <taxon>Streptophyta</taxon>
        <taxon>Embryophyta</taxon>
        <taxon>Tracheophyta</taxon>
        <taxon>Spermatophyta</taxon>
        <taxon>Magnoliopsida</taxon>
        <taxon>eudicotyledons</taxon>
        <taxon>Gunneridae</taxon>
        <taxon>Pentapetalae</taxon>
        <taxon>rosids</taxon>
        <taxon>malvids</taxon>
        <taxon>Brassicales</taxon>
        <taxon>Brassicaceae</taxon>
        <taxon>Arabideae</taxon>
        <taxon>Arabis</taxon>
    </lineage>
</organism>
<dbReference type="Pfam" id="PF01936">
    <property type="entry name" value="NYN"/>
    <property type="match status" value="1"/>
</dbReference>
<name>A0A087FYN3_ARAAL</name>
<evidence type="ECO:0000259" key="1">
    <source>
        <dbReference type="Pfam" id="PF01936"/>
    </source>
</evidence>
<gene>
    <name evidence="2" type="ORF">AALP_AAs62920U001300</name>
</gene>
<dbReference type="PANTHER" id="PTHR14379:SF3">
    <property type="entry name" value="MEIOSIS REGULATOR AND MRNA STABILITY FACTOR 1"/>
    <property type="match status" value="1"/>
</dbReference>
<dbReference type="GO" id="GO:0005777">
    <property type="term" value="C:peroxisome"/>
    <property type="evidence" value="ECO:0007669"/>
    <property type="project" value="InterPro"/>
</dbReference>
<keyword evidence="3" id="KW-1185">Reference proteome</keyword>
<evidence type="ECO:0000313" key="3">
    <source>
        <dbReference type="Proteomes" id="UP000029120"/>
    </source>
</evidence>
<sequence length="526" mass="60195">MSSSSVAVPCTGIFWDVADFPFRHLDILHLLYDMRRAFPNMCRVGEMSAMAYFKTQNVSREFAKFISEPACRWRAISDSGDKYERSHNMLVDIVLWALEHPANYFEPSNLVVISGNIKEGTDFLRALEALEDRYYNVLLVIPEDPFFLSSKLERVSFRWLVESLSVPTMQGLNLNWNHKRKSREENVGFSNGLASLYPQCFDRSPITVFWDVQDSLTGDPSIGRALRQKGYGGEVLIRPYVDENYGHLQCKPVINCGWDGPDCHRDMHVCSPTRVVVKGNKYAKITRMLLDLLFWAINCDDIPQNFLLISKPDTKCSWVIEALEHRGFNLILGPSNDVSLQLCKSPSYGGKLINQSSKLQGRKLTEETRKHGTHPVAVFCLFEEDCLSNTALTDSDIMTTLYKKGYVDILSIRGYVDEGVFPNEWKDDYKKFTYGKFGMRVDSVPVEPGYTKIDRMAWDMISWTFNHSQTPNYLIIAEPFQDLVLDCILEDFKSRGLNVLLEMPDYMVTCGSLAWSAKSEEKPLIR</sequence>
<dbReference type="Proteomes" id="UP000029120">
    <property type="component" value="Unassembled WGS sequence"/>
</dbReference>
<proteinExistence type="predicted"/>
<dbReference type="AlphaFoldDB" id="A0A087FYN3"/>
<dbReference type="CDD" id="cd10910">
    <property type="entry name" value="PIN_limkain_b1_N_like"/>
    <property type="match status" value="1"/>
</dbReference>
<dbReference type="PANTHER" id="PTHR14379">
    <property type="entry name" value="LIMKAIN B LKAP"/>
    <property type="match status" value="1"/>
</dbReference>
<dbReference type="InterPro" id="IPR024768">
    <property type="entry name" value="Marf1"/>
</dbReference>